<feature type="region of interest" description="Disordered" evidence="2">
    <location>
        <begin position="194"/>
        <end position="221"/>
    </location>
</feature>
<organism evidence="4 5">
    <name type="scientific">Popillia japonica</name>
    <name type="common">Japanese beetle</name>
    <dbReference type="NCBI Taxonomy" id="7064"/>
    <lineage>
        <taxon>Eukaryota</taxon>
        <taxon>Metazoa</taxon>
        <taxon>Ecdysozoa</taxon>
        <taxon>Arthropoda</taxon>
        <taxon>Hexapoda</taxon>
        <taxon>Insecta</taxon>
        <taxon>Pterygota</taxon>
        <taxon>Neoptera</taxon>
        <taxon>Endopterygota</taxon>
        <taxon>Coleoptera</taxon>
        <taxon>Polyphaga</taxon>
        <taxon>Scarabaeiformia</taxon>
        <taxon>Scarabaeidae</taxon>
        <taxon>Rutelinae</taxon>
        <taxon>Popillia</taxon>
    </lineage>
</organism>
<evidence type="ECO:0000256" key="1">
    <source>
        <dbReference type="SAM" id="Coils"/>
    </source>
</evidence>
<name>A0AAW1HF93_POPJA</name>
<comment type="caution">
    <text evidence="4">The sequence shown here is derived from an EMBL/GenBank/DDBJ whole genome shotgun (WGS) entry which is preliminary data.</text>
</comment>
<evidence type="ECO:0008006" key="6">
    <source>
        <dbReference type="Google" id="ProtNLM"/>
    </source>
</evidence>
<proteinExistence type="predicted"/>
<evidence type="ECO:0000313" key="5">
    <source>
        <dbReference type="Proteomes" id="UP001458880"/>
    </source>
</evidence>
<feature type="coiled-coil region" evidence="1">
    <location>
        <begin position="127"/>
        <end position="154"/>
    </location>
</feature>
<dbReference type="EMBL" id="JASPKY010001438">
    <property type="protein sequence ID" value="KAK9674872.1"/>
    <property type="molecule type" value="Genomic_DNA"/>
</dbReference>
<reference evidence="4 5" key="1">
    <citation type="journal article" date="2024" name="BMC Genomics">
        <title>De novo assembly and annotation of Popillia japonica's genome with initial clues to its potential as an invasive pest.</title>
        <authorList>
            <person name="Cucini C."/>
            <person name="Boschi S."/>
            <person name="Funari R."/>
            <person name="Cardaioli E."/>
            <person name="Iannotti N."/>
            <person name="Marturano G."/>
            <person name="Paoli F."/>
            <person name="Bruttini M."/>
            <person name="Carapelli A."/>
            <person name="Frati F."/>
            <person name="Nardi F."/>
        </authorList>
    </citation>
    <scope>NUCLEOTIDE SEQUENCE [LARGE SCALE GENOMIC DNA]</scope>
    <source>
        <strain evidence="4">DMR45628</strain>
    </source>
</reference>
<keyword evidence="3" id="KW-0812">Transmembrane</keyword>
<keyword evidence="5" id="KW-1185">Reference proteome</keyword>
<sequence length="221" mass="25589">METKMVDAGATCEVQLLSYSNKYGNCIQSLEKLETTQTIKLADNKWLMVFATAINIRKQYHDEQEIEKVQDTYILTLTNECTVKFESKILRIYESSRSLRILKLPQLSEDHAIESSTNHYFKINQIQEIHNSNISTIEENLRNLKKRLSAITNVQIHERSITIWSIMALILISLIIMFVLIRCLYNNRGSTPTKIQAESDSDVNRREKHPLSVNLQEDVSN</sequence>
<keyword evidence="3" id="KW-0472">Membrane</keyword>
<gene>
    <name evidence="4" type="ORF">QE152_g40792</name>
</gene>
<dbReference type="Proteomes" id="UP001458880">
    <property type="component" value="Unassembled WGS sequence"/>
</dbReference>
<accession>A0AAW1HF93</accession>
<evidence type="ECO:0000256" key="2">
    <source>
        <dbReference type="SAM" id="MobiDB-lite"/>
    </source>
</evidence>
<keyword evidence="1" id="KW-0175">Coiled coil</keyword>
<feature type="transmembrane region" description="Helical" evidence="3">
    <location>
        <begin position="161"/>
        <end position="185"/>
    </location>
</feature>
<dbReference type="AlphaFoldDB" id="A0AAW1HF93"/>
<evidence type="ECO:0000313" key="4">
    <source>
        <dbReference type="EMBL" id="KAK9674872.1"/>
    </source>
</evidence>
<protein>
    <recommendedName>
        <fullName evidence="6">Envelope protein</fullName>
    </recommendedName>
</protein>
<keyword evidence="3" id="KW-1133">Transmembrane helix</keyword>
<evidence type="ECO:0000256" key="3">
    <source>
        <dbReference type="SAM" id="Phobius"/>
    </source>
</evidence>